<sequence length="381" mass="43494">MCIDNLLIDKVLLEDATKNAKNISCVWIDVKKAFDSVAHNWLVTVLKDHGVNERLVCFIEKITKLWKTTLIVPTEKDTERVGPIRIQRGILQGDSFCVNLFTLCINPIAWYLRATEGYTFSHDKTSKVTHTLFVDDLKSYHKNAVKAATIASNLESMFEDDGLRWGINKCAAVHVKRGKIVPNEGLPVHSGNQIPVLGEGHYYKFLRKYENATRLGKEVQRDASKEYIRRLSVIWSSPLSFTRKVKATNSFATSVFLCHMWTADWLIEHLRELDWSTRQIMNDNKAKHKHESNSLLYLPVGKGGKGLQELETLYKTTKIKTAHYLTVSADPHVQLVSTFQNVKEKKLLRSIDKDARTFAGQLDLNVEYNRVESKTTTKTSN</sequence>
<dbReference type="EMBL" id="JARQWQ010000040">
    <property type="protein sequence ID" value="KAK2559493.1"/>
    <property type="molecule type" value="Genomic_DNA"/>
</dbReference>
<keyword evidence="3" id="KW-1185">Reference proteome</keyword>
<evidence type="ECO:0000313" key="3">
    <source>
        <dbReference type="Proteomes" id="UP001249851"/>
    </source>
</evidence>
<dbReference type="AlphaFoldDB" id="A0AAD9QDW1"/>
<dbReference type="PANTHER" id="PTHR35450">
    <property type="entry name" value="REVERSE TRANSCRIPTASE DOMAIN-CONTAINING PROTEIN"/>
    <property type="match status" value="1"/>
</dbReference>
<dbReference type="InterPro" id="IPR000477">
    <property type="entry name" value="RT_dom"/>
</dbReference>
<name>A0AAD9QDW1_ACRCE</name>
<dbReference type="Pfam" id="PF00078">
    <property type="entry name" value="RVT_1"/>
    <property type="match status" value="1"/>
</dbReference>
<organism evidence="2 3">
    <name type="scientific">Acropora cervicornis</name>
    <name type="common">Staghorn coral</name>
    <dbReference type="NCBI Taxonomy" id="6130"/>
    <lineage>
        <taxon>Eukaryota</taxon>
        <taxon>Metazoa</taxon>
        <taxon>Cnidaria</taxon>
        <taxon>Anthozoa</taxon>
        <taxon>Hexacorallia</taxon>
        <taxon>Scleractinia</taxon>
        <taxon>Astrocoeniina</taxon>
        <taxon>Acroporidae</taxon>
        <taxon>Acropora</taxon>
    </lineage>
</organism>
<dbReference type="Proteomes" id="UP001249851">
    <property type="component" value="Unassembled WGS sequence"/>
</dbReference>
<dbReference type="PROSITE" id="PS50878">
    <property type="entry name" value="RT_POL"/>
    <property type="match status" value="1"/>
</dbReference>
<accession>A0AAD9QDW1</accession>
<proteinExistence type="predicted"/>
<reference evidence="2" key="1">
    <citation type="journal article" date="2023" name="G3 (Bethesda)">
        <title>Whole genome assembly and annotation of the endangered Caribbean coral Acropora cervicornis.</title>
        <authorList>
            <person name="Selwyn J.D."/>
            <person name="Vollmer S.V."/>
        </authorList>
    </citation>
    <scope>NUCLEOTIDE SEQUENCE</scope>
    <source>
        <strain evidence="2">K2</strain>
    </source>
</reference>
<dbReference type="PANTHER" id="PTHR35450:SF2">
    <property type="entry name" value="REVERSE TRANSCRIPTASE DOMAIN-CONTAINING PROTEIN"/>
    <property type="match status" value="1"/>
</dbReference>
<feature type="domain" description="Reverse transcriptase" evidence="1">
    <location>
        <begin position="1"/>
        <end position="188"/>
    </location>
</feature>
<protein>
    <submittedName>
        <fullName evidence="2">Retrovirus-related Pol polyprotein from type-1 retrotransposable element R2</fullName>
    </submittedName>
</protein>
<evidence type="ECO:0000313" key="2">
    <source>
        <dbReference type="EMBL" id="KAK2559493.1"/>
    </source>
</evidence>
<comment type="caution">
    <text evidence="2">The sequence shown here is derived from an EMBL/GenBank/DDBJ whole genome shotgun (WGS) entry which is preliminary data.</text>
</comment>
<gene>
    <name evidence="2" type="ORF">P5673_018137</name>
</gene>
<reference evidence="2" key="2">
    <citation type="journal article" date="2023" name="Science">
        <title>Genomic signatures of disease resistance in endangered staghorn corals.</title>
        <authorList>
            <person name="Vollmer S.V."/>
            <person name="Selwyn J.D."/>
            <person name="Despard B.A."/>
            <person name="Roesel C.L."/>
        </authorList>
    </citation>
    <scope>NUCLEOTIDE SEQUENCE</scope>
    <source>
        <strain evidence="2">K2</strain>
    </source>
</reference>
<evidence type="ECO:0000259" key="1">
    <source>
        <dbReference type="PROSITE" id="PS50878"/>
    </source>
</evidence>